<dbReference type="AlphaFoldDB" id="A0A4Y2DLL0"/>
<dbReference type="Proteomes" id="UP000499080">
    <property type="component" value="Unassembled WGS sequence"/>
</dbReference>
<protein>
    <submittedName>
        <fullName evidence="1">Uncharacterized protein</fullName>
    </submittedName>
</protein>
<dbReference type="OrthoDB" id="10543074at2759"/>
<evidence type="ECO:0000313" key="1">
    <source>
        <dbReference type="EMBL" id="GBM17079.1"/>
    </source>
</evidence>
<organism evidence="1 2">
    <name type="scientific">Araneus ventricosus</name>
    <name type="common">Orbweaver spider</name>
    <name type="synonym">Epeira ventricosa</name>
    <dbReference type="NCBI Taxonomy" id="182803"/>
    <lineage>
        <taxon>Eukaryota</taxon>
        <taxon>Metazoa</taxon>
        <taxon>Ecdysozoa</taxon>
        <taxon>Arthropoda</taxon>
        <taxon>Chelicerata</taxon>
        <taxon>Arachnida</taxon>
        <taxon>Araneae</taxon>
        <taxon>Araneomorphae</taxon>
        <taxon>Entelegynae</taxon>
        <taxon>Araneoidea</taxon>
        <taxon>Araneidae</taxon>
        <taxon>Araneus</taxon>
    </lineage>
</organism>
<comment type="caution">
    <text evidence="1">The sequence shown here is derived from an EMBL/GenBank/DDBJ whole genome shotgun (WGS) entry which is preliminary data.</text>
</comment>
<evidence type="ECO:0000313" key="2">
    <source>
        <dbReference type="Proteomes" id="UP000499080"/>
    </source>
</evidence>
<gene>
    <name evidence="1" type="ORF">AVEN_133339_1</name>
</gene>
<name>A0A4Y2DLL0_ARAVE</name>
<reference evidence="1 2" key="1">
    <citation type="journal article" date="2019" name="Sci. Rep.">
        <title>Orb-weaving spider Araneus ventricosus genome elucidates the spidroin gene catalogue.</title>
        <authorList>
            <person name="Kono N."/>
            <person name="Nakamura H."/>
            <person name="Ohtoshi R."/>
            <person name="Moran D.A.P."/>
            <person name="Shinohara A."/>
            <person name="Yoshida Y."/>
            <person name="Fujiwara M."/>
            <person name="Mori M."/>
            <person name="Tomita M."/>
            <person name="Arakawa K."/>
        </authorList>
    </citation>
    <scope>NUCLEOTIDE SEQUENCE [LARGE SCALE GENOMIC DNA]</scope>
</reference>
<sequence length="121" mass="13421">MVPVNVLELLKITRRTWRKSPLNRMTLSPKGSLHFVRSCKSLSTAKKAWRCVMGASSHPINFVFSDMSVSFLLGLNLQVYVAFKSIEILETVWAVLPPINRVAAIPVDARGITSSPLPCIV</sequence>
<keyword evidence="2" id="KW-1185">Reference proteome</keyword>
<accession>A0A4Y2DLL0</accession>
<proteinExistence type="predicted"/>
<dbReference type="EMBL" id="BGPR01000382">
    <property type="protein sequence ID" value="GBM17079.1"/>
    <property type="molecule type" value="Genomic_DNA"/>
</dbReference>